<comment type="cofactor">
    <cofactor evidence="1">
        <name>Mg(2+)</name>
        <dbReference type="ChEBI" id="CHEBI:18420"/>
    </cofactor>
</comment>
<sequence length="158" mass="17758">MEKVFLFDWGDTLMVDNPNQKEKMYLWKDVAAVDGAEETLKALSKNHTIYIASSAQESSEAEIQQAFQRVELDRYINGYFCKSNVGLDKNCPEFYLAIADELGVKPDELTMVGDILNKDVYPAQDAGLNAIWFNPNSEKVPENVVSITTLQELITITA</sequence>
<dbReference type="Proteomes" id="UP001058602">
    <property type="component" value="Chromosome 2"/>
</dbReference>
<protein>
    <submittedName>
        <fullName evidence="4">HAD family hydrolase</fullName>
    </submittedName>
</protein>
<keyword evidence="2 4" id="KW-0378">Hydrolase</keyword>
<evidence type="ECO:0000256" key="1">
    <source>
        <dbReference type="ARBA" id="ARBA00001946"/>
    </source>
</evidence>
<gene>
    <name evidence="4" type="ORF">NP165_15345</name>
</gene>
<dbReference type="InterPro" id="IPR006439">
    <property type="entry name" value="HAD-SF_hydro_IA"/>
</dbReference>
<dbReference type="GO" id="GO:0016787">
    <property type="term" value="F:hydrolase activity"/>
    <property type="evidence" value="ECO:0007669"/>
    <property type="project" value="UniProtKB-KW"/>
</dbReference>
<keyword evidence="3" id="KW-0460">Magnesium</keyword>
<dbReference type="EMBL" id="CP102097">
    <property type="protein sequence ID" value="UUM32929.1"/>
    <property type="molecule type" value="Genomic_DNA"/>
</dbReference>
<dbReference type="SUPFAM" id="SSF56784">
    <property type="entry name" value="HAD-like"/>
    <property type="match status" value="1"/>
</dbReference>
<dbReference type="PANTHER" id="PTHR46470">
    <property type="entry name" value="N-ACYLNEURAMINATE-9-PHOSPHATASE"/>
    <property type="match status" value="1"/>
</dbReference>
<dbReference type="Gene3D" id="3.40.50.1000">
    <property type="entry name" value="HAD superfamily/HAD-like"/>
    <property type="match status" value="1"/>
</dbReference>
<dbReference type="RefSeq" id="WP_257086630.1">
    <property type="nucleotide sequence ID" value="NZ_CP102097.1"/>
</dbReference>
<dbReference type="Pfam" id="PF00702">
    <property type="entry name" value="Hydrolase"/>
    <property type="match status" value="1"/>
</dbReference>
<proteinExistence type="predicted"/>
<evidence type="ECO:0000256" key="3">
    <source>
        <dbReference type="ARBA" id="ARBA00022842"/>
    </source>
</evidence>
<evidence type="ECO:0000313" key="5">
    <source>
        <dbReference type="Proteomes" id="UP001058602"/>
    </source>
</evidence>
<organism evidence="4 5">
    <name type="scientific">Vibrio japonicus</name>
    <dbReference type="NCBI Taxonomy" id="1824638"/>
    <lineage>
        <taxon>Bacteria</taxon>
        <taxon>Pseudomonadati</taxon>
        <taxon>Pseudomonadota</taxon>
        <taxon>Gammaproteobacteria</taxon>
        <taxon>Vibrionales</taxon>
        <taxon>Vibrionaceae</taxon>
        <taxon>Vibrio</taxon>
    </lineage>
</organism>
<dbReference type="NCBIfam" id="TIGR01549">
    <property type="entry name" value="HAD-SF-IA-v1"/>
    <property type="match status" value="1"/>
</dbReference>
<dbReference type="InterPro" id="IPR051400">
    <property type="entry name" value="HAD-like_hydrolase"/>
</dbReference>
<evidence type="ECO:0000256" key="2">
    <source>
        <dbReference type="ARBA" id="ARBA00022801"/>
    </source>
</evidence>
<keyword evidence="5" id="KW-1185">Reference proteome</keyword>
<evidence type="ECO:0000313" key="4">
    <source>
        <dbReference type="EMBL" id="UUM32929.1"/>
    </source>
</evidence>
<reference evidence="4" key="1">
    <citation type="submission" date="2022-07" db="EMBL/GenBank/DDBJ databases">
        <title>Complete genome of Vibrio japonicus strain JCM 31412T and phylogenomic assessment of the Nereis clade of the genus Vibrio.</title>
        <authorList>
            <person name="Shlafstein M.D."/>
            <person name="Emsley S.A."/>
            <person name="Ushijima B."/>
            <person name="Videau P."/>
            <person name="Saw J.H."/>
        </authorList>
    </citation>
    <scope>NUCLEOTIDE SEQUENCE</scope>
    <source>
        <strain evidence="4">JCM 31412</strain>
    </source>
</reference>
<dbReference type="InterPro" id="IPR023214">
    <property type="entry name" value="HAD_sf"/>
</dbReference>
<accession>A0ABY5LQD5</accession>
<name>A0ABY5LQD5_9VIBR</name>
<dbReference type="InterPro" id="IPR036412">
    <property type="entry name" value="HAD-like_sf"/>
</dbReference>